<feature type="region of interest" description="Disordered" evidence="2">
    <location>
        <begin position="268"/>
        <end position="305"/>
    </location>
</feature>
<feature type="region of interest" description="Disordered" evidence="2">
    <location>
        <begin position="412"/>
        <end position="436"/>
    </location>
</feature>
<evidence type="ECO:0000256" key="1">
    <source>
        <dbReference type="PROSITE-ProRule" id="PRU00023"/>
    </source>
</evidence>
<dbReference type="SUPFAM" id="SSF48403">
    <property type="entry name" value="Ankyrin repeat"/>
    <property type="match status" value="1"/>
</dbReference>
<dbReference type="PANTHER" id="PTHR24147">
    <property type="entry name" value="ANKYRIN REPEAT DOMAIN 36-RELATED"/>
    <property type="match status" value="1"/>
</dbReference>
<dbReference type="Proteomes" id="UP001652663">
    <property type="component" value="Chromosome 13"/>
</dbReference>
<reference evidence="4" key="1">
    <citation type="submission" date="2025-08" db="UniProtKB">
        <authorList>
            <consortium name="RefSeq"/>
        </authorList>
    </citation>
    <scope>IDENTIFICATION</scope>
    <source>
        <tissue evidence="4">Blood</tissue>
    </source>
</reference>
<feature type="region of interest" description="Disordered" evidence="2">
    <location>
        <begin position="480"/>
        <end position="544"/>
    </location>
</feature>
<dbReference type="PRINTS" id="PR01415">
    <property type="entry name" value="ANKYRIN"/>
</dbReference>
<sequence length="544" mass="60729">MKKIFGYRSEKGESPLDSSISLGRDRGHRRTSFQPGYHIRDRDLKKIHKAASVGNVAKVQQVLLLRKNGLNDRDKKNRTALHLACANGHSAVVTLLLERKCLLNLCDNEKRTALMKAVECQEEECATLLLEHGADPNVMDVCGNTAVHYAVFCQNVSLAAKLLSYDADIEARNKDDLTPLLLAICEKRGQMVEFLVKKKANIHAVDKMKRTALMLAVMYESPDVVRLLLQQGADIFSQDVFGWTAEEYAVISGFDIFCQLISEYKEKRSKTSPENSNPVGESSEEHSSRRFPNKPGVDLGPTSNDEVLDFKTKHVLKSKLMKLMKASQLSKRNKAKCGILRPEGTTFSQDNNSGSNAEDVVETFPKPSPWFKGICHPAFPSPEPVSKLLKSVAGLGRTKQSISEILPQKYVDHLPGTSGQRGKKTLNGQVEESPGKYPNVKPAVRMKDSVPNNTVRMKDFQTSISDLSRELDLEMITEEKQEKLDEDENNHAQVEEEKKHKSSEVEVSENVCDAADESGLFQQRKRGGNSNQEFPAMQNEGSDR</sequence>
<dbReference type="InterPro" id="IPR050657">
    <property type="entry name" value="Ankyrin_repeat_domain"/>
</dbReference>
<dbReference type="GeneID" id="139186652"/>
<gene>
    <name evidence="4" type="primary">LOC139186652</name>
</gene>
<feature type="compositionally biased region" description="Polar residues" evidence="2">
    <location>
        <begin position="345"/>
        <end position="356"/>
    </location>
</feature>
<dbReference type="InterPro" id="IPR036770">
    <property type="entry name" value="Ankyrin_rpt-contain_sf"/>
</dbReference>
<keyword evidence="3" id="KW-1185">Reference proteome</keyword>
<evidence type="ECO:0000313" key="3">
    <source>
        <dbReference type="Proteomes" id="UP001652663"/>
    </source>
</evidence>
<dbReference type="PROSITE" id="PS50297">
    <property type="entry name" value="ANK_REP_REGION"/>
    <property type="match status" value="4"/>
</dbReference>
<dbReference type="Pfam" id="PF12796">
    <property type="entry name" value="Ank_2"/>
    <property type="match status" value="2"/>
</dbReference>
<feature type="compositionally biased region" description="Basic and acidic residues" evidence="2">
    <location>
        <begin position="480"/>
        <end position="504"/>
    </location>
</feature>
<feature type="repeat" description="ANK" evidence="1">
    <location>
        <begin position="76"/>
        <end position="108"/>
    </location>
</feature>
<feature type="repeat" description="ANK" evidence="1">
    <location>
        <begin position="175"/>
        <end position="207"/>
    </location>
</feature>
<dbReference type="PANTHER" id="PTHR24147:SF64">
    <property type="entry name" value="ANKYRIN REPEAT DOMAIN-CONTAINING PROTEIN 19-RELATED"/>
    <property type="match status" value="1"/>
</dbReference>
<accession>A0ABM4TDG7</accession>
<proteinExistence type="predicted"/>
<evidence type="ECO:0000256" key="2">
    <source>
        <dbReference type="SAM" id="MobiDB-lite"/>
    </source>
</evidence>
<feature type="repeat" description="ANK" evidence="1">
    <location>
        <begin position="208"/>
        <end position="240"/>
    </location>
</feature>
<dbReference type="PROSITE" id="PS50088">
    <property type="entry name" value="ANK_REPEAT"/>
    <property type="match status" value="5"/>
</dbReference>
<name>A0ABM4TDG7_BOSIN</name>
<dbReference type="RefSeq" id="XP_070658101.1">
    <property type="nucleotide sequence ID" value="XM_070802000.1"/>
</dbReference>
<evidence type="ECO:0000313" key="4">
    <source>
        <dbReference type="RefSeq" id="XP_070658101.1"/>
    </source>
</evidence>
<feature type="region of interest" description="Disordered" evidence="2">
    <location>
        <begin position="341"/>
        <end position="360"/>
    </location>
</feature>
<dbReference type="SMART" id="SM00248">
    <property type="entry name" value="ANK"/>
    <property type="match status" value="5"/>
</dbReference>
<organism evidence="3 4">
    <name type="scientific">Bos indicus</name>
    <name type="common">Zebu</name>
    <dbReference type="NCBI Taxonomy" id="9915"/>
    <lineage>
        <taxon>Eukaryota</taxon>
        <taxon>Metazoa</taxon>
        <taxon>Chordata</taxon>
        <taxon>Craniata</taxon>
        <taxon>Vertebrata</taxon>
        <taxon>Euteleostomi</taxon>
        <taxon>Mammalia</taxon>
        <taxon>Eutheria</taxon>
        <taxon>Laurasiatheria</taxon>
        <taxon>Artiodactyla</taxon>
        <taxon>Ruminantia</taxon>
        <taxon>Pecora</taxon>
        <taxon>Bovidae</taxon>
        <taxon>Bovinae</taxon>
        <taxon>Bos</taxon>
    </lineage>
</organism>
<dbReference type="Gene3D" id="1.25.40.20">
    <property type="entry name" value="Ankyrin repeat-containing domain"/>
    <property type="match status" value="2"/>
</dbReference>
<feature type="repeat" description="ANK" evidence="1">
    <location>
        <begin position="109"/>
        <end position="141"/>
    </location>
</feature>
<keyword evidence="1" id="KW-0040">ANK repeat</keyword>
<feature type="region of interest" description="Disordered" evidence="2">
    <location>
        <begin position="1"/>
        <end position="34"/>
    </location>
</feature>
<feature type="repeat" description="ANK" evidence="1">
    <location>
        <begin position="142"/>
        <end position="174"/>
    </location>
</feature>
<dbReference type="Pfam" id="PF00023">
    <property type="entry name" value="Ank"/>
    <property type="match status" value="1"/>
</dbReference>
<protein>
    <submittedName>
        <fullName evidence="4">Ankyrin repeat domain-containing protein 26-like</fullName>
    </submittedName>
</protein>
<dbReference type="InterPro" id="IPR002110">
    <property type="entry name" value="Ankyrin_rpt"/>
</dbReference>